<dbReference type="STRING" id="321146.A0A139HNF6"/>
<name>A0A139HNF6_9PEZI</name>
<feature type="region of interest" description="Disordered" evidence="1">
    <location>
        <begin position="1"/>
        <end position="70"/>
    </location>
</feature>
<evidence type="ECO:0000256" key="1">
    <source>
        <dbReference type="SAM" id="MobiDB-lite"/>
    </source>
</evidence>
<evidence type="ECO:0000313" key="2">
    <source>
        <dbReference type="EMBL" id="KXT03988.1"/>
    </source>
</evidence>
<protein>
    <submittedName>
        <fullName evidence="2">Uncharacterized protein</fullName>
    </submittedName>
</protein>
<feature type="compositionally biased region" description="Pro residues" evidence="1">
    <location>
        <begin position="49"/>
        <end position="58"/>
    </location>
</feature>
<dbReference type="Proteomes" id="UP000070133">
    <property type="component" value="Unassembled WGS sequence"/>
</dbReference>
<accession>A0A139HNF6</accession>
<dbReference type="EMBL" id="LFZN01000025">
    <property type="protein sequence ID" value="KXT03989.1"/>
    <property type="molecule type" value="Genomic_DNA"/>
</dbReference>
<dbReference type="EMBL" id="LFZN01000025">
    <property type="protein sequence ID" value="KXT03988.1"/>
    <property type="molecule type" value="Genomic_DNA"/>
</dbReference>
<comment type="caution">
    <text evidence="2">The sequence shown here is derived from an EMBL/GenBank/DDBJ whole genome shotgun (WGS) entry which is preliminary data.</text>
</comment>
<evidence type="ECO:0000313" key="3">
    <source>
        <dbReference type="Proteomes" id="UP000070133"/>
    </source>
</evidence>
<dbReference type="OrthoDB" id="5305306at2759"/>
<feature type="compositionally biased region" description="Gly residues" evidence="1">
    <location>
        <begin position="11"/>
        <end position="43"/>
    </location>
</feature>
<sequence length="294" mass="32993">MGGRSSRRGGARGGRGGQGGNRGGQRGGGSMGSGGRGGGGSGGQQRASPQPPQPPPGLTGPRPVSHTQSNKWIAPRIIADQAIQAQRHRHAHLNRRRDGFCPRSDIWPQDYDINTHRTFIARDRASMTRLIRDRNRRIAQERIDAGLPTDPPSINPPFNLRHLNWENNLSSVLARPTIFAINQHLGRTDPEADWPEAHEQKYEGDDRIATDPLHARFLPHPRVPSNGTVNWQQRPFVPQQLLENFHFPIPTNVEIFLRSHRVNELEVSDEIGADLIGEDLMQRLDELWEEEQEE</sequence>
<gene>
    <name evidence="2" type="ORF">AC578_9223</name>
</gene>
<dbReference type="AlphaFoldDB" id="A0A139HNF6"/>
<feature type="compositionally biased region" description="Basic residues" evidence="1">
    <location>
        <begin position="1"/>
        <end position="10"/>
    </location>
</feature>
<organism evidence="2 3">
    <name type="scientific">Pseudocercospora eumusae</name>
    <dbReference type="NCBI Taxonomy" id="321146"/>
    <lineage>
        <taxon>Eukaryota</taxon>
        <taxon>Fungi</taxon>
        <taxon>Dikarya</taxon>
        <taxon>Ascomycota</taxon>
        <taxon>Pezizomycotina</taxon>
        <taxon>Dothideomycetes</taxon>
        <taxon>Dothideomycetidae</taxon>
        <taxon>Mycosphaerellales</taxon>
        <taxon>Mycosphaerellaceae</taxon>
        <taxon>Pseudocercospora</taxon>
    </lineage>
</organism>
<reference evidence="2 3" key="1">
    <citation type="submission" date="2015-07" db="EMBL/GenBank/DDBJ databases">
        <title>Comparative genomics of the Sigatoka disease complex on banana suggests a link between parallel evolutionary changes in Pseudocercospora fijiensis and Pseudocercospora eumusae and increased virulence on the banana host.</title>
        <authorList>
            <person name="Chang T.-C."/>
            <person name="Salvucci A."/>
            <person name="Crous P.W."/>
            <person name="Stergiopoulos I."/>
        </authorList>
    </citation>
    <scope>NUCLEOTIDE SEQUENCE [LARGE SCALE GENOMIC DNA]</scope>
    <source>
        <strain evidence="2 3">CBS 114824</strain>
    </source>
</reference>
<keyword evidence="3" id="KW-1185">Reference proteome</keyword>
<proteinExistence type="predicted"/>